<organism evidence="2 3">
    <name type="scientific">Helobdella robusta</name>
    <name type="common">Californian leech</name>
    <dbReference type="NCBI Taxonomy" id="6412"/>
    <lineage>
        <taxon>Eukaryota</taxon>
        <taxon>Metazoa</taxon>
        <taxon>Spiralia</taxon>
        <taxon>Lophotrochozoa</taxon>
        <taxon>Annelida</taxon>
        <taxon>Clitellata</taxon>
        <taxon>Hirudinea</taxon>
        <taxon>Rhynchobdellida</taxon>
        <taxon>Glossiphoniidae</taxon>
        <taxon>Helobdella</taxon>
    </lineage>
</organism>
<dbReference type="EMBL" id="AMQM01003197">
    <property type="status" value="NOT_ANNOTATED_CDS"/>
    <property type="molecule type" value="Genomic_DNA"/>
</dbReference>
<keyword evidence="3" id="KW-1185">Reference proteome</keyword>
<dbReference type="KEGG" id="hro:HELRODRAFT_169154"/>
<reference evidence="3" key="1">
    <citation type="submission" date="2012-12" db="EMBL/GenBank/DDBJ databases">
        <authorList>
            <person name="Hellsten U."/>
            <person name="Grimwood J."/>
            <person name="Chapman J.A."/>
            <person name="Shapiro H."/>
            <person name="Aerts A."/>
            <person name="Otillar R.P."/>
            <person name="Terry A.Y."/>
            <person name="Boore J.L."/>
            <person name="Simakov O."/>
            <person name="Marletaz F."/>
            <person name="Cho S.-J."/>
            <person name="Edsinger-Gonzales E."/>
            <person name="Havlak P."/>
            <person name="Kuo D.-H."/>
            <person name="Larsson T."/>
            <person name="Lv J."/>
            <person name="Arendt D."/>
            <person name="Savage R."/>
            <person name="Osoegawa K."/>
            <person name="de Jong P."/>
            <person name="Lindberg D.R."/>
            <person name="Seaver E.C."/>
            <person name="Weisblat D.A."/>
            <person name="Putnam N.H."/>
            <person name="Grigoriev I.V."/>
            <person name="Rokhsar D.S."/>
        </authorList>
    </citation>
    <scope>NUCLEOTIDE SEQUENCE</scope>
</reference>
<reference evidence="1 3" key="2">
    <citation type="journal article" date="2013" name="Nature">
        <title>Insights into bilaterian evolution from three spiralian genomes.</title>
        <authorList>
            <person name="Simakov O."/>
            <person name="Marletaz F."/>
            <person name="Cho S.J."/>
            <person name="Edsinger-Gonzales E."/>
            <person name="Havlak P."/>
            <person name="Hellsten U."/>
            <person name="Kuo D.H."/>
            <person name="Larsson T."/>
            <person name="Lv J."/>
            <person name="Arendt D."/>
            <person name="Savage R."/>
            <person name="Osoegawa K."/>
            <person name="de Jong P."/>
            <person name="Grimwood J."/>
            <person name="Chapman J.A."/>
            <person name="Shapiro H."/>
            <person name="Aerts A."/>
            <person name="Otillar R.P."/>
            <person name="Terry A.Y."/>
            <person name="Boore J.L."/>
            <person name="Grigoriev I.V."/>
            <person name="Lindberg D.R."/>
            <person name="Seaver E.C."/>
            <person name="Weisblat D.A."/>
            <person name="Putnam N.H."/>
            <person name="Rokhsar D.S."/>
        </authorList>
    </citation>
    <scope>NUCLEOTIDE SEQUENCE</scope>
</reference>
<dbReference type="Proteomes" id="UP000015101">
    <property type="component" value="Unassembled WGS sequence"/>
</dbReference>
<dbReference type="HOGENOM" id="CLU_2266598_0_0_1"/>
<dbReference type="CTD" id="20202676"/>
<proteinExistence type="predicted"/>
<dbReference type="InParanoid" id="T1F1H6"/>
<dbReference type="RefSeq" id="XP_009013273.1">
    <property type="nucleotide sequence ID" value="XM_009015025.1"/>
</dbReference>
<evidence type="ECO:0000313" key="3">
    <source>
        <dbReference type="Proteomes" id="UP000015101"/>
    </source>
</evidence>
<accession>T1F1H6</accession>
<sequence length="103" mass="11986">MEKVLMTELEGQQKDWLQELIFSTLKNLLLKLKKNGDNWAWTFKLTENAIGFGQVLMLTSSFSIPELRVWLVWWAEFAHLESFLAVPKSVYSSIIEDTLFFGV</sequence>
<dbReference type="EnsemblMetazoa" id="HelroT169154">
    <property type="protein sequence ID" value="HelroP169154"/>
    <property type="gene ID" value="HelroG169154"/>
</dbReference>
<reference evidence="2" key="3">
    <citation type="submission" date="2015-06" db="UniProtKB">
        <authorList>
            <consortium name="EnsemblMetazoa"/>
        </authorList>
    </citation>
    <scope>IDENTIFICATION</scope>
</reference>
<dbReference type="GeneID" id="20202676"/>
<gene>
    <name evidence="2" type="primary">20202676</name>
    <name evidence="1" type="ORF">HELRODRAFT_169154</name>
</gene>
<protein>
    <submittedName>
        <fullName evidence="1 2">Uncharacterized protein</fullName>
    </submittedName>
</protein>
<evidence type="ECO:0000313" key="2">
    <source>
        <dbReference type="EnsemblMetazoa" id="HelroP169154"/>
    </source>
</evidence>
<evidence type="ECO:0000313" key="1">
    <source>
        <dbReference type="EMBL" id="ESO08343.1"/>
    </source>
</evidence>
<dbReference type="AlphaFoldDB" id="T1F1H6"/>
<dbReference type="EMBL" id="KB096080">
    <property type="protein sequence ID" value="ESO08343.1"/>
    <property type="molecule type" value="Genomic_DNA"/>
</dbReference>
<name>T1F1H6_HELRO</name>